<feature type="chain" id="PRO_5046583863" evidence="2">
    <location>
        <begin position="22"/>
        <end position="105"/>
    </location>
</feature>
<dbReference type="Proteomes" id="UP000633814">
    <property type="component" value="Unassembled WGS sequence"/>
</dbReference>
<evidence type="ECO:0000313" key="4">
    <source>
        <dbReference type="Proteomes" id="UP000633814"/>
    </source>
</evidence>
<keyword evidence="2" id="KW-0732">Signal</keyword>
<accession>A0ABS8C3A0</accession>
<keyword evidence="4" id="KW-1185">Reference proteome</keyword>
<protein>
    <submittedName>
        <fullName evidence="3">Uncharacterized protein</fullName>
    </submittedName>
</protein>
<gene>
    <name evidence="3" type="ORF">JAO78_008270</name>
</gene>
<sequence length="105" mass="12020">MSKFLSLIFICLTFQSIASEAQPAKQQNDERIQMMIVAKATGMCDALSQIITFQQTHKMPGSDQFVIRFLNDEAARLNKSLDDYMAQCAAVSEQYHRYMNELGFR</sequence>
<evidence type="ECO:0000256" key="1">
    <source>
        <dbReference type="SAM" id="Coils"/>
    </source>
</evidence>
<evidence type="ECO:0000313" key="3">
    <source>
        <dbReference type="EMBL" id="MCB5226809.1"/>
    </source>
</evidence>
<comment type="caution">
    <text evidence="3">The sequence shown here is derived from an EMBL/GenBank/DDBJ whole genome shotgun (WGS) entry which is preliminary data.</text>
</comment>
<keyword evidence="1" id="KW-0175">Coiled coil</keyword>
<name>A0ABS8C3A0_9ALTE</name>
<feature type="coiled-coil region" evidence="1">
    <location>
        <begin position="67"/>
        <end position="94"/>
    </location>
</feature>
<reference evidence="3 4" key="1">
    <citation type="submission" date="2021-10" db="EMBL/GenBank/DDBJ databases">
        <title>Alishewanella koreense sp. nov. isolated from seawater of southwestern coast in South Korea and the proposal for the reclassification of Rheinheimera perlucida and Rheinheimera tuosuensis as Arsukibacterium perlucida and Arsukibacterium tuosuensis.</title>
        <authorList>
            <person name="Kim K.H."/>
            <person name="Ruan W."/>
            <person name="Kim K.R."/>
            <person name="Baek J.H."/>
            <person name="Jeon C.O."/>
        </authorList>
    </citation>
    <scope>NUCLEOTIDE SEQUENCE [LARGE SCALE GENOMIC DNA]</scope>
    <source>
        <strain evidence="3 4">16-MA</strain>
    </source>
</reference>
<evidence type="ECO:0000256" key="2">
    <source>
        <dbReference type="SAM" id="SignalP"/>
    </source>
</evidence>
<organism evidence="3 4">
    <name type="scientific">Alishewanella maricola</name>
    <dbReference type="NCBI Taxonomy" id="2795740"/>
    <lineage>
        <taxon>Bacteria</taxon>
        <taxon>Pseudomonadati</taxon>
        <taxon>Pseudomonadota</taxon>
        <taxon>Gammaproteobacteria</taxon>
        <taxon>Alteromonadales</taxon>
        <taxon>Alteromonadaceae</taxon>
        <taxon>Alishewanella</taxon>
    </lineage>
</organism>
<dbReference type="RefSeq" id="WP_226750901.1">
    <property type="nucleotide sequence ID" value="NZ_JAEINI020000004.1"/>
</dbReference>
<proteinExistence type="predicted"/>
<feature type="signal peptide" evidence="2">
    <location>
        <begin position="1"/>
        <end position="21"/>
    </location>
</feature>
<dbReference type="EMBL" id="JAEINI020000004">
    <property type="protein sequence ID" value="MCB5226809.1"/>
    <property type="molecule type" value="Genomic_DNA"/>
</dbReference>